<dbReference type="InterPro" id="IPR023631">
    <property type="entry name" value="Amidase_dom"/>
</dbReference>
<dbReference type="PANTHER" id="PTHR11895">
    <property type="entry name" value="TRANSAMIDASE"/>
    <property type="match status" value="1"/>
</dbReference>
<dbReference type="EC" id="3.5.1.54" evidence="3"/>
<dbReference type="InterPro" id="IPR000120">
    <property type="entry name" value="Amidase"/>
</dbReference>
<proteinExistence type="predicted"/>
<organism evidence="3 4">
    <name type="scientific">Salipiger mangrovisoli</name>
    <dbReference type="NCBI Taxonomy" id="2865933"/>
    <lineage>
        <taxon>Bacteria</taxon>
        <taxon>Pseudomonadati</taxon>
        <taxon>Pseudomonadota</taxon>
        <taxon>Alphaproteobacteria</taxon>
        <taxon>Rhodobacterales</taxon>
        <taxon>Roseobacteraceae</taxon>
        <taxon>Salipiger</taxon>
    </lineage>
</organism>
<dbReference type="Gene3D" id="3.10.490.10">
    <property type="entry name" value="Gamma-glutamyl cyclotransferase-like"/>
    <property type="match status" value="1"/>
</dbReference>
<dbReference type="Gene3D" id="1.20.58.1700">
    <property type="match status" value="1"/>
</dbReference>
<dbReference type="NCBIfam" id="TIGR02713">
    <property type="entry name" value="allophanate_hyd"/>
    <property type="match status" value="1"/>
</dbReference>
<gene>
    <name evidence="3" type="primary">atzF</name>
    <name evidence="3" type="ORF">IQ782_25475</name>
</gene>
<reference evidence="3 4" key="1">
    <citation type="journal article" date="2021" name="Int. J. Syst. Evol. Microbiol.">
        <title>Salipiger mangrovisoli sp. nov., isolated from mangrove soil and the proposal for the reclassification of Paraphaeobacter pallidus as Salipiger pallidus comb. nov.</title>
        <authorList>
            <person name="Du J."/>
            <person name="Liu Y."/>
            <person name="Pei T."/>
            <person name="Deng M.R."/>
            <person name="Zhu H."/>
        </authorList>
    </citation>
    <scope>NUCLEOTIDE SEQUENCE [LARGE SCALE GENOMIC DNA]</scope>
    <source>
        <strain evidence="3 4">6D45A</strain>
    </source>
</reference>
<evidence type="ECO:0000259" key="1">
    <source>
        <dbReference type="Pfam" id="PF01425"/>
    </source>
</evidence>
<dbReference type="SUPFAM" id="SSF75304">
    <property type="entry name" value="Amidase signature (AS) enzymes"/>
    <property type="match status" value="1"/>
</dbReference>
<dbReference type="InterPro" id="IPR053844">
    <property type="entry name" value="AH_C"/>
</dbReference>
<accession>A0ABR9X9Q7</accession>
<dbReference type="Pfam" id="PF21986">
    <property type="entry name" value="AH_C"/>
    <property type="match status" value="1"/>
</dbReference>
<sequence>MTEDLPFTLPALRAAYDAGQRPEDVIALAYARLDAIGDPGILIHDAREAALAAARVLGPREGKPLWGIPFVAKDNIDVAGMPTTAACPDFSYVAERDAFVVERLLSAGAICLGKANLDQFATGLVGVRTPYPVPRNALDPEIVPGGSSSGSAVAVAQGFACFSLGTDTAGSGRVPAALNGIVGLKPTLGALSSSGMIPACRTLDTISIFALTVSDAFEVFALAQAEDPEDAYSRGLPAPSLSPVPPRLKIAVPTRASLVTDGDSVQDASFHATLTQLRTTGAEVVELDFEPFYEVARLLYEGAWVAERTAALGARLTEKPETLHPVTRQIISSGLNLSAVDAFRAQYRLADLRKTCAELMTGIDMLCVPTMPRFVTVAEITADPIGPNSLLGTYTNFVNLLDMSGIAVPCGLRADGRPASVTFLGRAGADASLAAAATLIEQGTLGATGWARPPRPLPSGESRAGELPVFVCGAHMSGMALNGELVSLGGRFLKACLTTPSYKLYDLAGGPPKRPGLSRQEIGGRAIAGELWALPVASVGAFLEGIPAPLGLGKVQLQDGSVEVGFICEGIGVEGAEDVSEHGDWRSYLDHLAAARSREAASAPVK</sequence>
<evidence type="ECO:0000313" key="4">
    <source>
        <dbReference type="Proteomes" id="UP000607796"/>
    </source>
</evidence>
<dbReference type="Pfam" id="PF01425">
    <property type="entry name" value="Amidase"/>
    <property type="match status" value="1"/>
</dbReference>
<name>A0ABR9X9Q7_9RHOB</name>
<comment type="caution">
    <text evidence="3">The sequence shown here is derived from an EMBL/GenBank/DDBJ whole genome shotgun (WGS) entry which is preliminary data.</text>
</comment>
<dbReference type="InterPro" id="IPR036928">
    <property type="entry name" value="AS_sf"/>
</dbReference>
<evidence type="ECO:0000313" key="3">
    <source>
        <dbReference type="EMBL" id="MBE9640207.1"/>
    </source>
</evidence>
<dbReference type="GO" id="GO:0004039">
    <property type="term" value="F:allophanate hydrolase activity"/>
    <property type="evidence" value="ECO:0007669"/>
    <property type="project" value="UniProtKB-EC"/>
</dbReference>
<dbReference type="NCBIfam" id="NF006043">
    <property type="entry name" value="PRK08186.1"/>
    <property type="match status" value="1"/>
</dbReference>
<keyword evidence="4" id="KW-1185">Reference proteome</keyword>
<dbReference type="InterPro" id="IPR014085">
    <property type="entry name" value="Allophanate_hydrolase"/>
</dbReference>
<dbReference type="EMBL" id="JADFFK010000027">
    <property type="protein sequence ID" value="MBE9640207.1"/>
    <property type="molecule type" value="Genomic_DNA"/>
</dbReference>
<dbReference type="Proteomes" id="UP000607796">
    <property type="component" value="Unassembled WGS sequence"/>
</dbReference>
<dbReference type="PANTHER" id="PTHR11895:SF169">
    <property type="entry name" value="GLUTAMYL-TRNA(GLN) AMIDOTRANSFERASE"/>
    <property type="match status" value="1"/>
</dbReference>
<dbReference type="RefSeq" id="WP_194137473.1">
    <property type="nucleotide sequence ID" value="NZ_JADFFK010000027.1"/>
</dbReference>
<protein>
    <submittedName>
        <fullName evidence="3">Allophanate hydrolase</fullName>
        <ecNumber evidence="3">3.5.1.54</ecNumber>
    </submittedName>
</protein>
<feature type="domain" description="Allophanate hydrolase C-terminal" evidence="2">
    <location>
        <begin position="468"/>
        <end position="589"/>
    </location>
</feature>
<evidence type="ECO:0000259" key="2">
    <source>
        <dbReference type="Pfam" id="PF21986"/>
    </source>
</evidence>
<keyword evidence="3" id="KW-0378">Hydrolase</keyword>
<feature type="domain" description="Amidase" evidence="1">
    <location>
        <begin position="46"/>
        <end position="433"/>
    </location>
</feature>
<dbReference type="Gene3D" id="3.90.1300.10">
    <property type="entry name" value="Amidase signature (AS) domain"/>
    <property type="match status" value="1"/>
</dbReference>